<dbReference type="PANTHER" id="PTHR30093">
    <property type="entry name" value="GENERAL SECRETION PATHWAY PROTEIN G"/>
    <property type="match status" value="1"/>
</dbReference>
<evidence type="ECO:0000256" key="1">
    <source>
        <dbReference type="ARBA" id="ARBA00004167"/>
    </source>
</evidence>
<dbReference type="GO" id="GO:0015628">
    <property type="term" value="P:protein secretion by the type II secretion system"/>
    <property type="evidence" value="ECO:0007669"/>
    <property type="project" value="InterPro"/>
</dbReference>
<protein>
    <recommendedName>
        <fullName evidence="9">Type II secretion system protein GspG C-terminal domain-containing protein</fullName>
    </recommendedName>
</protein>
<feature type="transmembrane region" description="Helical" evidence="6">
    <location>
        <begin position="20"/>
        <end position="41"/>
    </location>
</feature>
<dbReference type="Proteomes" id="UP000229972">
    <property type="component" value="Unassembled WGS sequence"/>
</dbReference>
<evidence type="ECO:0000256" key="6">
    <source>
        <dbReference type="SAM" id="Phobius"/>
    </source>
</evidence>
<dbReference type="AlphaFoldDB" id="A0A2H0VBN7"/>
<accession>A0A2H0VBN7</accession>
<evidence type="ECO:0000256" key="3">
    <source>
        <dbReference type="ARBA" id="ARBA00022692"/>
    </source>
</evidence>
<gene>
    <name evidence="7" type="ORF">COT93_00545</name>
</gene>
<sequence length="148" mass="15535">MLLICISMRKYKSGFTLIELLVVIAIIGLLSTLSILSLNTARARARDAKRVADVKQIQTALEMYFNDAGIYPSAATSGSPVLYGSNTYLAAIPTPPTPANDGSCTTPDPAYTYVQDGSGASYHITYCLGAQTGGVSAGWHTATPAGIQ</sequence>
<evidence type="ECO:0000256" key="4">
    <source>
        <dbReference type="ARBA" id="ARBA00022989"/>
    </source>
</evidence>
<dbReference type="InterPro" id="IPR012902">
    <property type="entry name" value="N_methyl_site"/>
</dbReference>
<dbReference type="SUPFAM" id="SSF54523">
    <property type="entry name" value="Pili subunits"/>
    <property type="match status" value="1"/>
</dbReference>
<evidence type="ECO:0000256" key="2">
    <source>
        <dbReference type="ARBA" id="ARBA00022481"/>
    </source>
</evidence>
<evidence type="ECO:0000313" key="7">
    <source>
        <dbReference type="EMBL" id="PIR95769.1"/>
    </source>
</evidence>
<dbReference type="InterPro" id="IPR000983">
    <property type="entry name" value="Bac_GSPG_pilin"/>
</dbReference>
<dbReference type="PANTHER" id="PTHR30093:SF44">
    <property type="entry name" value="TYPE II SECRETION SYSTEM CORE PROTEIN G"/>
    <property type="match status" value="1"/>
</dbReference>
<evidence type="ECO:0000313" key="8">
    <source>
        <dbReference type="Proteomes" id="UP000229972"/>
    </source>
</evidence>
<dbReference type="GO" id="GO:0016020">
    <property type="term" value="C:membrane"/>
    <property type="evidence" value="ECO:0007669"/>
    <property type="project" value="UniProtKB-SubCell"/>
</dbReference>
<dbReference type="GO" id="GO:0015627">
    <property type="term" value="C:type II protein secretion system complex"/>
    <property type="evidence" value="ECO:0007669"/>
    <property type="project" value="InterPro"/>
</dbReference>
<dbReference type="EMBL" id="PFAL01000008">
    <property type="protein sequence ID" value="PIR95769.1"/>
    <property type="molecule type" value="Genomic_DNA"/>
</dbReference>
<name>A0A2H0VBN7_9BACT</name>
<comment type="subcellular location">
    <subcellularLocation>
        <location evidence="1">Membrane</location>
        <topology evidence="1">Single-pass membrane protein</topology>
    </subcellularLocation>
</comment>
<evidence type="ECO:0008006" key="9">
    <source>
        <dbReference type="Google" id="ProtNLM"/>
    </source>
</evidence>
<keyword evidence="3 6" id="KW-0812">Transmembrane</keyword>
<keyword evidence="4 6" id="KW-1133">Transmembrane helix</keyword>
<proteinExistence type="predicted"/>
<comment type="caution">
    <text evidence="7">The sequence shown here is derived from an EMBL/GenBank/DDBJ whole genome shotgun (WGS) entry which is preliminary data.</text>
</comment>
<dbReference type="NCBIfam" id="TIGR02532">
    <property type="entry name" value="IV_pilin_GFxxxE"/>
    <property type="match status" value="1"/>
</dbReference>
<keyword evidence="5 6" id="KW-0472">Membrane</keyword>
<dbReference type="InterPro" id="IPR045584">
    <property type="entry name" value="Pilin-like"/>
</dbReference>
<keyword evidence="2" id="KW-0488">Methylation</keyword>
<evidence type="ECO:0000256" key="5">
    <source>
        <dbReference type="ARBA" id="ARBA00023136"/>
    </source>
</evidence>
<organism evidence="7 8">
    <name type="scientific">Candidatus Falkowbacteria bacterium CG10_big_fil_rev_8_21_14_0_10_37_18</name>
    <dbReference type="NCBI Taxonomy" id="1974562"/>
    <lineage>
        <taxon>Bacteria</taxon>
        <taxon>Candidatus Falkowiibacteriota</taxon>
    </lineage>
</organism>
<dbReference type="PRINTS" id="PR00813">
    <property type="entry name" value="BCTERIALGSPG"/>
</dbReference>
<dbReference type="Pfam" id="PF07963">
    <property type="entry name" value="N_methyl"/>
    <property type="match status" value="1"/>
</dbReference>
<dbReference type="Gene3D" id="3.30.700.10">
    <property type="entry name" value="Glycoprotein, Type 4 Pilin"/>
    <property type="match status" value="1"/>
</dbReference>
<dbReference type="PROSITE" id="PS00409">
    <property type="entry name" value="PROKAR_NTER_METHYL"/>
    <property type="match status" value="1"/>
</dbReference>
<reference evidence="8" key="1">
    <citation type="submission" date="2017-09" db="EMBL/GenBank/DDBJ databases">
        <title>Depth-based differentiation of microbial function through sediment-hosted aquifers and enrichment of novel symbionts in the deep terrestrial subsurface.</title>
        <authorList>
            <person name="Probst A.J."/>
            <person name="Ladd B."/>
            <person name="Jarett J.K."/>
            <person name="Geller-Mcgrath D.E."/>
            <person name="Sieber C.M.K."/>
            <person name="Emerson J.B."/>
            <person name="Anantharaman K."/>
            <person name="Thomas B.C."/>
            <person name="Malmstrom R."/>
            <person name="Stieglmeier M."/>
            <person name="Klingl A."/>
            <person name="Woyke T."/>
            <person name="Ryan C.M."/>
            <person name="Banfield J.F."/>
        </authorList>
    </citation>
    <scope>NUCLEOTIDE SEQUENCE [LARGE SCALE GENOMIC DNA]</scope>
</reference>